<gene>
    <name evidence="1" type="ORF">KY290_005161</name>
</gene>
<dbReference type="EMBL" id="JAIVGD010000002">
    <property type="protein sequence ID" value="KAH0778734.1"/>
    <property type="molecule type" value="Genomic_DNA"/>
</dbReference>
<evidence type="ECO:0000313" key="2">
    <source>
        <dbReference type="Proteomes" id="UP000826656"/>
    </source>
</evidence>
<keyword evidence="2" id="KW-1185">Reference proteome</keyword>
<sequence length="175" mass="19814">MAGQNEVNLPFIRFPNVASWERHHDNCNTGFCCEKGFVLHKLEEKAPTFHACLMEFGWAPLTKVSPDARSTWDDSHPVIRIQGVDIPLNATTVNEALEVPEVSNAEYEAKLREMDLEWLRDNLVEPERWDQEDLPVEQPHRRDLSLGLGGGVRHTGYRAECGGADHFRVEDALPG</sequence>
<dbReference type="Proteomes" id="UP000826656">
    <property type="component" value="Unassembled WGS sequence"/>
</dbReference>
<protein>
    <submittedName>
        <fullName evidence="1">Uncharacterized protein</fullName>
    </submittedName>
</protein>
<comment type="caution">
    <text evidence="1">The sequence shown here is derived from an EMBL/GenBank/DDBJ whole genome shotgun (WGS) entry which is preliminary data.</text>
</comment>
<organism evidence="1 2">
    <name type="scientific">Solanum tuberosum</name>
    <name type="common">Potato</name>
    <dbReference type="NCBI Taxonomy" id="4113"/>
    <lineage>
        <taxon>Eukaryota</taxon>
        <taxon>Viridiplantae</taxon>
        <taxon>Streptophyta</taxon>
        <taxon>Embryophyta</taxon>
        <taxon>Tracheophyta</taxon>
        <taxon>Spermatophyta</taxon>
        <taxon>Magnoliopsida</taxon>
        <taxon>eudicotyledons</taxon>
        <taxon>Gunneridae</taxon>
        <taxon>Pentapetalae</taxon>
        <taxon>asterids</taxon>
        <taxon>lamiids</taxon>
        <taxon>Solanales</taxon>
        <taxon>Solanaceae</taxon>
        <taxon>Solanoideae</taxon>
        <taxon>Solaneae</taxon>
        <taxon>Solanum</taxon>
    </lineage>
</organism>
<name>A0ABQ7WDE0_SOLTU</name>
<reference evidence="1 2" key="1">
    <citation type="journal article" date="2021" name="bioRxiv">
        <title>Chromosome-scale and haplotype-resolved genome assembly of a tetraploid potato cultivar.</title>
        <authorList>
            <person name="Sun H."/>
            <person name="Jiao W.-B."/>
            <person name="Krause K."/>
            <person name="Campoy J.A."/>
            <person name="Goel M."/>
            <person name="Folz-Donahue K."/>
            <person name="Kukat C."/>
            <person name="Huettel B."/>
            <person name="Schneeberger K."/>
        </authorList>
    </citation>
    <scope>NUCLEOTIDE SEQUENCE [LARGE SCALE GENOMIC DNA]</scope>
    <source>
        <strain evidence="1">SolTubOtavaFocal</strain>
        <tissue evidence="1">Leaves</tissue>
    </source>
</reference>
<accession>A0ABQ7WDE0</accession>
<proteinExistence type="predicted"/>
<evidence type="ECO:0000313" key="1">
    <source>
        <dbReference type="EMBL" id="KAH0778734.1"/>
    </source>
</evidence>